<organism evidence="1 2">
    <name type="scientific">Oribacterium asaccharolyticum ACB7</name>
    <dbReference type="NCBI Taxonomy" id="796944"/>
    <lineage>
        <taxon>Bacteria</taxon>
        <taxon>Bacillati</taxon>
        <taxon>Bacillota</taxon>
        <taxon>Clostridia</taxon>
        <taxon>Lachnospirales</taxon>
        <taxon>Lachnospiraceae</taxon>
        <taxon>Oribacterium</taxon>
    </lineage>
</organism>
<sequence length="39" mass="4527">MNKLPKGVDQLPSGKYRLRKMVNGQMLTPYLRSSPHKEK</sequence>
<comment type="caution">
    <text evidence="1">The sequence shown here is derived from an EMBL/GenBank/DDBJ whole genome shotgun (WGS) entry which is preliminary data.</text>
</comment>
<evidence type="ECO:0000313" key="1">
    <source>
        <dbReference type="EMBL" id="EHL09335.1"/>
    </source>
</evidence>
<dbReference type="HOGENOM" id="CLU_3313688_0_0_9"/>
<dbReference type="PATRIC" id="fig|796944.3.peg.2123"/>
<dbReference type="AlphaFoldDB" id="G9WX02"/>
<accession>G9WX02</accession>
<name>G9WX02_9FIRM</name>
<evidence type="ECO:0000313" key="2">
    <source>
        <dbReference type="Proteomes" id="UP000003527"/>
    </source>
</evidence>
<protein>
    <submittedName>
        <fullName evidence="1">Uncharacterized protein</fullName>
    </submittedName>
</protein>
<proteinExistence type="predicted"/>
<dbReference type="Proteomes" id="UP000003527">
    <property type="component" value="Unassembled WGS sequence"/>
</dbReference>
<keyword evidence="2" id="KW-1185">Reference proteome</keyword>
<dbReference type="EMBL" id="AFZD01000021">
    <property type="protein sequence ID" value="EHL09335.1"/>
    <property type="molecule type" value="Genomic_DNA"/>
</dbReference>
<gene>
    <name evidence="1" type="ORF">HMPREF9624_01376</name>
</gene>
<reference evidence="1 2" key="1">
    <citation type="submission" date="2011-08" db="EMBL/GenBank/DDBJ databases">
        <title>The Genome Sequence of Oribacterium sp. ACB7.</title>
        <authorList>
            <consortium name="The Broad Institute Genome Sequencing Platform"/>
            <person name="Earl A."/>
            <person name="Ward D."/>
            <person name="Feldgarden M."/>
            <person name="Gevers D."/>
            <person name="Sizova M."/>
            <person name="Hazen A."/>
            <person name="Epstein S."/>
            <person name="Young S.K."/>
            <person name="Zeng Q."/>
            <person name="Gargeya S."/>
            <person name="Fitzgerald M."/>
            <person name="Haas B."/>
            <person name="Abouelleil A."/>
            <person name="Alvarado L."/>
            <person name="Arachchi H.M."/>
            <person name="Berlin A."/>
            <person name="Brown A."/>
            <person name="Chapman S.B."/>
            <person name="Chen Z."/>
            <person name="Dunbar C."/>
            <person name="Freedman E."/>
            <person name="Gearin G."/>
            <person name="Gellesch M."/>
            <person name="Goldberg J."/>
            <person name="Griggs A."/>
            <person name="Gujja S."/>
            <person name="Heiman D."/>
            <person name="Howarth C."/>
            <person name="Larson L."/>
            <person name="Lui A."/>
            <person name="MacDonald P.J.P."/>
            <person name="Montmayeur A."/>
            <person name="Murphy C."/>
            <person name="Neiman D."/>
            <person name="Pearson M."/>
            <person name="Priest M."/>
            <person name="Roberts A."/>
            <person name="Saif S."/>
            <person name="Shea T."/>
            <person name="Shenoy N."/>
            <person name="Sisk P."/>
            <person name="Stolte C."/>
            <person name="Sykes S."/>
            <person name="Wortman J."/>
            <person name="Nusbaum C."/>
            <person name="Birren B."/>
        </authorList>
    </citation>
    <scope>NUCLEOTIDE SEQUENCE [LARGE SCALE GENOMIC DNA]</scope>
    <source>
        <strain evidence="1 2">ACB7</strain>
    </source>
</reference>